<feature type="compositionally biased region" description="Polar residues" evidence="1">
    <location>
        <begin position="122"/>
        <end position="131"/>
    </location>
</feature>
<reference evidence="2" key="1">
    <citation type="submission" date="2020-12" db="EMBL/GenBank/DDBJ databases">
        <authorList>
            <person name="Hu Z."/>
        </authorList>
    </citation>
    <scope>NUCLEOTIDE SEQUENCE</scope>
</reference>
<proteinExistence type="predicted"/>
<evidence type="ECO:0000313" key="2">
    <source>
        <dbReference type="EMBL" id="QQK88590.1"/>
    </source>
</evidence>
<evidence type="ECO:0000256" key="1">
    <source>
        <dbReference type="SAM" id="MobiDB-lite"/>
    </source>
</evidence>
<feature type="non-terminal residue" evidence="2">
    <location>
        <position position="149"/>
    </location>
</feature>
<organism evidence="2">
    <name type="scientific">Vibrio phage PH669</name>
    <dbReference type="NCBI Taxonomy" id="2800823"/>
    <lineage>
        <taxon>Viruses</taxon>
        <taxon>Duplodnaviria</taxon>
        <taxon>Heunggongvirae</taxon>
        <taxon>Uroviricota</taxon>
        <taxon>Caudoviricetes</taxon>
        <taxon>Queuovirinae</taxon>
    </lineage>
</organism>
<feature type="region of interest" description="Disordered" evidence="1">
    <location>
        <begin position="104"/>
        <end position="137"/>
    </location>
</feature>
<dbReference type="EMBL" id="MW423739">
    <property type="protein sequence ID" value="QQK88590.1"/>
    <property type="molecule type" value="Genomic_DNA"/>
</dbReference>
<sequence length="149" mass="16283">MLYILDTTNMKLVATTDTMEQAEYLADLLVDGKNNPHIDDMGFDGLEVFSNAELASIYDHTTGSPIRNQRDRNDREFLVGLLLNLAKDVKDERSVGALYGALGRVPTKPSKLPAAEPRAAATPSTSGTGERQSGAKERIFELADQAWEA</sequence>
<protein>
    <submittedName>
        <fullName evidence="2">Uncharacterized protein</fullName>
    </submittedName>
</protein>
<accession>A0A7T6ZMR3</accession>
<name>A0A7T6ZMR3_9CAUD</name>